<dbReference type="AlphaFoldDB" id="A0A3Q3FE95"/>
<evidence type="ECO:0000256" key="1">
    <source>
        <dbReference type="ARBA" id="ARBA00022734"/>
    </source>
</evidence>
<dbReference type="PROSITE" id="PS50041">
    <property type="entry name" value="C_TYPE_LECTIN_2"/>
    <property type="match status" value="1"/>
</dbReference>
<reference evidence="5" key="1">
    <citation type="submission" date="2025-08" db="UniProtKB">
        <authorList>
            <consortium name="Ensembl"/>
        </authorList>
    </citation>
    <scope>IDENTIFICATION</scope>
</reference>
<keyword evidence="1" id="KW-0430">Lectin</keyword>
<feature type="domain" description="C-type lectin" evidence="4">
    <location>
        <begin position="57"/>
        <end position="171"/>
    </location>
</feature>
<dbReference type="Pfam" id="PF00059">
    <property type="entry name" value="Lectin_C"/>
    <property type="match status" value="1"/>
</dbReference>
<keyword evidence="2" id="KW-1015">Disulfide bond</keyword>
<accession>A0A3Q3FE95</accession>
<dbReference type="SMART" id="SM00034">
    <property type="entry name" value="CLECT"/>
    <property type="match status" value="1"/>
</dbReference>
<dbReference type="InterPro" id="IPR050111">
    <property type="entry name" value="C-type_lectin/snaclec_domain"/>
</dbReference>
<dbReference type="InterPro" id="IPR018378">
    <property type="entry name" value="C-type_lectin_CS"/>
</dbReference>
<name>A0A3Q3FE95_9LABR</name>
<dbReference type="Ensembl" id="ENSLBET00000018555.1">
    <property type="protein sequence ID" value="ENSLBEP00000017568.1"/>
    <property type="gene ID" value="ENSLBEG00000013501.1"/>
</dbReference>
<proteinExistence type="predicted"/>
<evidence type="ECO:0000313" key="6">
    <source>
        <dbReference type="Proteomes" id="UP000261660"/>
    </source>
</evidence>
<evidence type="ECO:0000256" key="2">
    <source>
        <dbReference type="ARBA" id="ARBA00023157"/>
    </source>
</evidence>
<feature type="coiled-coil region" evidence="3">
    <location>
        <begin position="1"/>
        <end position="35"/>
    </location>
</feature>
<evidence type="ECO:0000313" key="5">
    <source>
        <dbReference type="Ensembl" id="ENSLBEP00000017568.1"/>
    </source>
</evidence>
<dbReference type="GO" id="GO:0030246">
    <property type="term" value="F:carbohydrate binding"/>
    <property type="evidence" value="ECO:0007669"/>
    <property type="project" value="UniProtKB-KW"/>
</dbReference>
<dbReference type="PROSITE" id="PS00615">
    <property type="entry name" value="C_TYPE_LECTIN_1"/>
    <property type="match status" value="1"/>
</dbReference>
<dbReference type="GeneTree" id="ENSGT01030000234575"/>
<dbReference type="InterPro" id="IPR001304">
    <property type="entry name" value="C-type_lectin-like"/>
</dbReference>
<dbReference type="Gene3D" id="3.10.100.10">
    <property type="entry name" value="Mannose-Binding Protein A, subunit A"/>
    <property type="match status" value="1"/>
</dbReference>
<dbReference type="Proteomes" id="UP000261660">
    <property type="component" value="Unplaced"/>
</dbReference>
<reference evidence="5" key="2">
    <citation type="submission" date="2025-09" db="UniProtKB">
        <authorList>
            <consortium name="Ensembl"/>
        </authorList>
    </citation>
    <scope>IDENTIFICATION</scope>
</reference>
<evidence type="ECO:0000256" key="3">
    <source>
        <dbReference type="SAM" id="Coils"/>
    </source>
</evidence>
<evidence type="ECO:0000259" key="4">
    <source>
        <dbReference type="PROSITE" id="PS50041"/>
    </source>
</evidence>
<dbReference type="SUPFAM" id="SSF56436">
    <property type="entry name" value="C-type lectin-like"/>
    <property type="match status" value="1"/>
</dbReference>
<keyword evidence="6" id="KW-1185">Reference proteome</keyword>
<organism evidence="5 6">
    <name type="scientific">Labrus bergylta</name>
    <name type="common">ballan wrasse</name>
    <dbReference type="NCBI Taxonomy" id="56723"/>
    <lineage>
        <taxon>Eukaryota</taxon>
        <taxon>Metazoa</taxon>
        <taxon>Chordata</taxon>
        <taxon>Craniata</taxon>
        <taxon>Vertebrata</taxon>
        <taxon>Euteleostomi</taxon>
        <taxon>Actinopterygii</taxon>
        <taxon>Neopterygii</taxon>
        <taxon>Teleostei</taxon>
        <taxon>Neoteleostei</taxon>
        <taxon>Acanthomorphata</taxon>
        <taxon>Eupercaria</taxon>
        <taxon>Labriformes</taxon>
        <taxon>Labridae</taxon>
        <taxon>Labrus</taxon>
    </lineage>
</organism>
<keyword evidence="3" id="KW-0175">Coiled coil</keyword>
<dbReference type="InterPro" id="IPR016186">
    <property type="entry name" value="C-type_lectin-like/link_sf"/>
</dbReference>
<dbReference type="InterPro" id="IPR016187">
    <property type="entry name" value="CTDL_fold"/>
</dbReference>
<sequence length="172" mass="20030">LKDRENQLSSLTEQRDLLKANLTEMTNKIQRLLNHSECSSCVVTAHKRNCSEGWKGFFCSCYFFSTQNKTQKESRQDCRDRGAELVIVNNIEEQEFLTNNITADTWIGLSDQDNEGTWKWADDTPLTQGYWEADQPDDWRGEDCVQFGKGKKKEANWNDISCDESLRWICEK</sequence>
<protein>
    <recommendedName>
        <fullName evidence="4">C-type lectin domain-containing protein</fullName>
    </recommendedName>
</protein>
<dbReference type="InterPro" id="IPR033989">
    <property type="entry name" value="CD209-like_CTLD"/>
</dbReference>
<dbReference type="CDD" id="cd03590">
    <property type="entry name" value="CLECT_DC-SIGN_like"/>
    <property type="match status" value="1"/>
</dbReference>
<dbReference type="PANTHER" id="PTHR22803">
    <property type="entry name" value="MANNOSE, PHOSPHOLIPASE, LECTIN RECEPTOR RELATED"/>
    <property type="match status" value="1"/>
</dbReference>